<evidence type="ECO:0000313" key="4">
    <source>
        <dbReference type="Proteomes" id="UP000285906"/>
    </source>
</evidence>
<dbReference type="OrthoDB" id="1450308at2"/>
<comment type="caution">
    <text evidence="3">The sequence shown here is derived from an EMBL/GenBank/DDBJ whole genome shotgun (WGS) entry which is preliminary data.</text>
</comment>
<protein>
    <submittedName>
        <fullName evidence="3">Uncharacterized protein</fullName>
    </submittedName>
</protein>
<evidence type="ECO:0000313" key="2">
    <source>
        <dbReference type="EMBL" id="GGG47077.1"/>
    </source>
</evidence>
<evidence type="ECO:0000313" key="5">
    <source>
        <dbReference type="Proteomes" id="UP000658202"/>
    </source>
</evidence>
<organism evidence="3 4">
    <name type="scientific">Epilithonimonas arachidiradicis</name>
    <dbReference type="NCBI Taxonomy" id="1617282"/>
    <lineage>
        <taxon>Bacteria</taxon>
        <taxon>Pseudomonadati</taxon>
        <taxon>Bacteroidota</taxon>
        <taxon>Flavobacteriia</taxon>
        <taxon>Flavobacteriales</taxon>
        <taxon>Weeksellaceae</taxon>
        <taxon>Chryseobacterium group</taxon>
        <taxon>Epilithonimonas</taxon>
    </lineage>
</organism>
<reference evidence="2" key="4">
    <citation type="submission" date="2024-05" db="EMBL/GenBank/DDBJ databases">
        <authorList>
            <person name="Sun Q."/>
            <person name="Sedlacek I."/>
        </authorList>
    </citation>
    <scope>NUCLEOTIDE SEQUENCE</scope>
    <source>
        <strain evidence="2">CCM 8490</strain>
    </source>
</reference>
<evidence type="ECO:0000313" key="3">
    <source>
        <dbReference type="EMBL" id="RKE90011.1"/>
    </source>
</evidence>
<gene>
    <name evidence="3" type="ORF">BXY58_0596</name>
    <name evidence="2" type="ORF">GCM10007332_05710</name>
</gene>
<reference evidence="5" key="3">
    <citation type="journal article" date="2019" name="Int. J. Syst. Evol. Microbiol.">
        <title>The Global Catalogue of Microorganisms (GCM) 10K type strain sequencing project: providing services to taxonomists for standard genome sequencing and annotation.</title>
        <authorList>
            <consortium name="The Broad Institute Genomics Platform"/>
            <consortium name="The Broad Institute Genome Sequencing Center for Infectious Disease"/>
            <person name="Wu L."/>
            <person name="Ma J."/>
        </authorList>
    </citation>
    <scope>NUCLEOTIDE SEQUENCE [LARGE SCALE GENOMIC DNA]</scope>
    <source>
        <strain evidence="5">CCM 8490</strain>
    </source>
</reference>
<feature type="compositionally biased region" description="Basic and acidic residues" evidence="1">
    <location>
        <begin position="52"/>
        <end position="66"/>
    </location>
</feature>
<feature type="region of interest" description="Disordered" evidence="1">
    <location>
        <begin position="42"/>
        <end position="68"/>
    </location>
</feature>
<evidence type="ECO:0000256" key="1">
    <source>
        <dbReference type="SAM" id="MobiDB-lite"/>
    </source>
</evidence>
<keyword evidence="5" id="KW-1185">Reference proteome</keyword>
<dbReference type="RefSeq" id="WP_120212292.1">
    <property type="nucleotide sequence ID" value="NZ_BMCW01000001.1"/>
</dbReference>
<reference evidence="3 4" key="2">
    <citation type="submission" date="2018-09" db="EMBL/GenBank/DDBJ databases">
        <title>Genomic Encyclopedia of Archaeal and Bacterial Type Strains, Phase II (KMG-II): from individual species to whole genera.</title>
        <authorList>
            <person name="Goeker M."/>
        </authorList>
    </citation>
    <scope>NUCLEOTIDE SEQUENCE [LARGE SCALE GENOMIC DNA]</scope>
    <source>
        <strain evidence="3 4">DSM 27620</strain>
    </source>
</reference>
<name>A0A420DDQ1_9FLAO</name>
<proteinExistence type="predicted"/>
<dbReference type="AlphaFoldDB" id="A0A420DDQ1"/>
<accession>A0A420DDQ1</accession>
<reference evidence="2" key="1">
    <citation type="journal article" date="2014" name="Int. J. Syst. Evol. Microbiol.">
        <title>Complete genome of a new Firmicutes species belonging to the dominant human colonic microbiota ('Ruminococcus bicirculans') reveals two chromosomes and a selective capacity to utilize plant glucans.</title>
        <authorList>
            <consortium name="NISC Comparative Sequencing Program"/>
            <person name="Wegmann U."/>
            <person name="Louis P."/>
            <person name="Goesmann A."/>
            <person name="Henrissat B."/>
            <person name="Duncan S.H."/>
            <person name="Flint H.J."/>
        </authorList>
    </citation>
    <scope>NUCLEOTIDE SEQUENCE</scope>
    <source>
        <strain evidence="2">CCM 8490</strain>
    </source>
</reference>
<dbReference type="EMBL" id="RAQH01000001">
    <property type="protein sequence ID" value="RKE90011.1"/>
    <property type="molecule type" value="Genomic_DNA"/>
</dbReference>
<dbReference type="Proteomes" id="UP000658202">
    <property type="component" value="Unassembled WGS sequence"/>
</dbReference>
<sequence length="119" mass="13066">MSDTKQKALDYLESNANIKEVFGTTDGFIFLKKGDALNHAKALDPDNPEVETFTRDEQPAKKDDAPKLSPAELKALKEKATAEYKELFGTDPDSKLSGAKIQALNDAKKAEIAQNQNPE</sequence>
<dbReference type="EMBL" id="BMCW01000001">
    <property type="protein sequence ID" value="GGG47077.1"/>
    <property type="molecule type" value="Genomic_DNA"/>
</dbReference>
<dbReference type="Proteomes" id="UP000285906">
    <property type="component" value="Unassembled WGS sequence"/>
</dbReference>